<evidence type="ECO:0000313" key="2">
    <source>
        <dbReference type="EMBL" id="GBG06015.1"/>
    </source>
</evidence>
<gene>
    <name evidence="2" type="ORF">PAT3040_00506</name>
</gene>
<dbReference type="PANTHER" id="PTHR22617">
    <property type="entry name" value="CHEMOTAXIS SENSOR HISTIDINE KINASE-RELATED"/>
    <property type="match status" value="1"/>
</dbReference>
<dbReference type="Proteomes" id="UP000245202">
    <property type="component" value="Unassembled WGS sequence"/>
</dbReference>
<evidence type="ECO:0000259" key="1">
    <source>
        <dbReference type="PROSITE" id="PS50851"/>
    </source>
</evidence>
<dbReference type="GO" id="GO:0006935">
    <property type="term" value="P:chemotaxis"/>
    <property type="evidence" value="ECO:0007669"/>
    <property type="project" value="InterPro"/>
</dbReference>
<dbReference type="InterPro" id="IPR036061">
    <property type="entry name" value="CheW-like_dom_sf"/>
</dbReference>
<dbReference type="InterPro" id="IPR039315">
    <property type="entry name" value="CheW"/>
</dbReference>
<feature type="domain" description="CheW-like" evidence="1">
    <location>
        <begin position="6"/>
        <end position="141"/>
    </location>
</feature>
<dbReference type="GO" id="GO:0007165">
    <property type="term" value="P:signal transduction"/>
    <property type="evidence" value="ECO:0007669"/>
    <property type="project" value="InterPro"/>
</dbReference>
<dbReference type="Gene3D" id="2.30.30.40">
    <property type="entry name" value="SH3 Domains"/>
    <property type="match status" value="1"/>
</dbReference>
<dbReference type="AlphaFoldDB" id="A0A2R5EIW1"/>
<dbReference type="GO" id="GO:0005829">
    <property type="term" value="C:cytosol"/>
    <property type="evidence" value="ECO:0007669"/>
    <property type="project" value="TreeGrafter"/>
</dbReference>
<dbReference type="PROSITE" id="PS50851">
    <property type="entry name" value="CHEW"/>
    <property type="match status" value="1"/>
</dbReference>
<protein>
    <submittedName>
        <fullName evidence="2">Chemotaxis protein CheW</fullName>
    </submittedName>
</protein>
<reference evidence="2 3" key="1">
    <citation type="submission" date="2017-08" db="EMBL/GenBank/DDBJ databases">
        <title>Substantial Increase in Enzyme Production by Combined Drug-Resistance Mutations in Paenibacillus agaridevorans.</title>
        <authorList>
            <person name="Tanaka Y."/>
            <person name="Funane K."/>
            <person name="Hosaka T."/>
            <person name="Shiwa Y."/>
            <person name="Fujita N."/>
            <person name="Miyazaki T."/>
            <person name="Yoshikawa H."/>
            <person name="Murakami K."/>
            <person name="Kasahara K."/>
            <person name="Inaoka T."/>
            <person name="Hiraga Y."/>
            <person name="Ochi K."/>
        </authorList>
    </citation>
    <scope>NUCLEOTIDE SEQUENCE [LARGE SCALE GENOMIC DNA]</scope>
    <source>
        <strain evidence="2 3">T-3040</strain>
    </source>
</reference>
<accession>A0A2R5EIW1</accession>
<dbReference type="SUPFAM" id="SSF50341">
    <property type="entry name" value="CheW-like"/>
    <property type="match status" value="1"/>
</dbReference>
<dbReference type="SMART" id="SM00260">
    <property type="entry name" value="CheW"/>
    <property type="match status" value="1"/>
</dbReference>
<evidence type="ECO:0000313" key="3">
    <source>
        <dbReference type="Proteomes" id="UP000245202"/>
    </source>
</evidence>
<dbReference type="Gene3D" id="2.40.50.180">
    <property type="entry name" value="CheA-289, Domain 4"/>
    <property type="match status" value="1"/>
</dbReference>
<keyword evidence="3" id="KW-1185">Reference proteome</keyword>
<proteinExistence type="predicted"/>
<dbReference type="Pfam" id="PF01584">
    <property type="entry name" value="CheW"/>
    <property type="match status" value="1"/>
</dbReference>
<dbReference type="EMBL" id="BDQX01000036">
    <property type="protein sequence ID" value="GBG06015.1"/>
    <property type="molecule type" value="Genomic_DNA"/>
</dbReference>
<organism evidence="2 3">
    <name type="scientific">Paenibacillus agaridevorans</name>
    <dbReference type="NCBI Taxonomy" id="171404"/>
    <lineage>
        <taxon>Bacteria</taxon>
        <taxon>Bacillati</taxon>
        <taxon>Bacillota</taxon>
        <taxon>Bacilli</taxon>
        <taxon>Bacillales</taxon>
        <taxon>Paenibacillaceae</taxon>
        <taxon>Paenibacillus</taxon>
    </lineage>
</organism>
<dbReference type="InterPro" id="IPR002545">
    <property type="entry name" value="CheW-lke_dom"/>
</dbReference>
<comment type="caution">
    <text evidence="2">The sequence shown here is derived from an EMBL/GenBank/DDBJ whole genome shotgun (WGS) entry which is preliminary data.</text>
</comment>
<name>A0A2R5EIW1_9BACL</name>
<sequence>MELNLSEQFVEFNIGTDKYAVIISEVHEIIQMLEITGMPDTPMYVKGVVNLRGKIVPVFSLRLLLGMSEETVSKSTRIIVVRNRDTTAGIIVDKVNKVLRFKDIQLPPDQFGGISSSLLAGIGITDGDLTGILKLKEVLMQ</sequence>
<dbReference type="RefSeq" id="WP_087571000.1">
    <property type="nucleotide sequence ID" value="NZ_BDQX01000036.1"/>
</dbReference>
<dbReference type="PANTHER" id="PTHR22617:SF23">
    <property type="entry name" value="CHEMOTAXIS PROTEIN CHEW"/>
    <property type="match status" value="1"/>
</dbReference>